<reference evidence="2 3" key="1">
    <citation type="submission" date="2015-05" db="EMBL/GenBank/DDBJ databases">
        <title>Genome assembly of Archangium gephyra DSM 2261.</title>
        <authorList>
            <person name="Sharma G."/>
            <person name="Subramanian S."/>
        </authorList>
    </citation>
    <scope>NUCLEOTIDE SEQUENCE [LARGE SCALE GENOMIC DNA]</scope>
    <source>
        <strain evidence="2 3">DSM 2261</strain>
    </source>
</reference>
<evidence type="ECO:0000313" key="3">
    <source>
        <dbReference type="Proteomes" id="UP000035579"/>
    </source>
</evidence>
<dbReference type="EMBL" id="CP011509">
    <property type="protein sequence ID" value="AKJ07233.1"/>
    <property type="molecule type" value="Genomic_DNA"/>
</dbReference>
<accession>A0AAC8QGC0</accession>
<name>A0AAC8QGC0_9BACT</name>
<dbReference type="Proteomes" id="UP000035579">
    <property type="component" value="Chromosome"/>
</dbReference>
<proteinExistence type="predicted"/>
<dbReference type="KEGG" id="age:AA314_08859"/>
<feature type="region of interest" description="Disordered" evidence="1">
    <location>
        <begin position="1"/>
        <end position="30"/>
    </location>
</feature>
<dbReference type="AlphaFoldDB" id="A0AAC8QGC0"/>
<evidence type="ECO:0000256" key="1">
    <source>
        <dbReference type="SAM" id="MobiDB-lite"/>
    </source>
</evidence>
<protein>
    <submittedName>
        <fullName evidence="2">Uncharacterized protein</fullName>
    </submittedName>
</protein>
<sequence>MRPLSDFLHMSMQASDSSSQSRVQAARTMGPSTVVLLAR</sequence>
<feature type="compositionally biased region" description="Low complexity" evidence="1">
    <location>
        <begin position="11"/>
        <end position="26"/>
    </location>
</feature>
<gene>
    <name evidence="2" type="ORF">AA314_08859</name>
</gene>
<organism evidence="2 3">
    <name type="scientific">Archangium gephyra</name>
    <dbReference type="NCBI Taxonomy" id="48"/>
    <lineage>
        <taxon>Bacteria</taxon>
        <taxon>Pseudomonadati</taxon>
        <taxon>Myxococcota</taxon>
        <taxon>Myxococcia</taxon>
        <taxon>Myxococcales</taxon>
        <taxon>Cystobacterineae</taxon>
        <taxon>Archangiaceae</taxon>
        <taxon>Archangium</taxon>
    </lineage>
</organism>
<evidence type="ECO:0000313" key="2">
    <source>
        <dbReference type="EMBL" id="AKJ07233.1"/>
    </source>
</evidence>